<evidence type="ECO:0000313" key="1">
    <source>
        <dbReference type="EMBL" id="QNR86751.1"/>
    </source>
</evidence>
<gene>
    <name evidence="1" type="ORF">H9N25_10380</name>
</gene>
<proteinExistence type="predicted"/>
<dbReference type="Proteomes" id="UP000516439">
    <property type="component" value="Chromosome"/>
</dbReference>
<protein>
    <submittedName>
        <fullName evidence="1">Uncharacterized protein</fullName>
    </submittedName>
</protein>
<sequence>MEIKIVPLSNICMNDYQTNISETFEILIETKEKLIQKIFDLAITGELKEWSDTIEEGEHFFFSKELFESLEDEKIKQLISLIISIESIFLI</sequence>
<name>A0ABX6TNG2_9SPHI</name>
<dbReference type="RefSeq" id="WP_190328830.1">
    <property type="nucleotide sequence ID" value="NZ_CP061171.1"/>
</dbReference>
<organism evidence="1 2">
    <name type="scientific">Pedobacter riviphilus</name>
    <dbReference type="NCBI Taxonomy" id="2766984"/>
    <lineage>
        <taxon>Bacteria</taxon>
        <taxon>Pseudomonadati</taxon>
        <taxon>Bacteroidota</taxon>
        <taxon>Sphingobacteriia</taxon>
        <taxon>Sphingobacteriales</taxon>
        <taxon>Sphingobacteriaceae</taxon>
        <taxon>Pedobacter</taxon>
    </lineage>
</organism>
<accession>A0ABX6TNG2</accession>
<reference evidence="1 2" key="1">
    <citation type="submission" date="2020-09" db="EMBL/GenBank/DDBJ databases">
        <title>Pedobacter sp. SW-16 isolated from soil near Yeocheon.</title>
        <authorList>
            <person name="Im H.S."/>
            <person name="Joung Y."/>
            <person name="Lee S.-S."/>
        </authorList>
    </citation>
    <scope>NUCLEOTIDE SEQUENCE [LARGE SCALE GENOMIC DNA]</scope>
    <source>
        <strain evidence="1 2">SW-16</strain>
    </source>
</reference>
<dbReference type="EMBL" id="CP061171">
    <property type="protein sequence ID" value="QNR86751.1"/>
    <property type="molecule type" value="Genomic_DNA"/>
</dbReference>
<evidence type="ECO:0000313" key="2">
    <source>
        <dbReference type="Proteomes" id="UP000516439"/>
    </source>
</evidence>
<keyword evidence="2" id="KW-1185">Reference proteome</keyword>